<evidence type="ECO:0000256" key="5">
    <source>
        <dbReference type="ARBA" id="ARBA00023125"/>
    </source>
</evidence>
<keyword evidence="6" id="KW-0539">Nucleus</keyword>
<evidence type="ECO:0000256" key="7">
    <source>
        <dbReference type="SAM" id="MobiDB-lite"/>
    </source>
</evidence>
<dbReference type="InterPro" id="IPR003656">
    <property type="entry name" value="Znf_BED"/>
</dbReference>
<evidence type="ECO:0000256" key="1">
    <source>
        <dbReference type="ARBA" id="ARBA00004123"/>
    </source>
</evidence>
<protein>
    <recommendedName>
        <fullName evidence="14">BED-type domain-containing protein</fullName>
    </recommendedName>
</protein>
<evidence type="ECO:0000259" key="9">
    <source>
        <dbReference type="Pfam" id="PF04937"/>
    </source>
</evidence>
<dbReference type="InterPro" id="IPR007021">
    <property type="entry name" value="DUF659"/>
</dbReference>
<keyword evidence="5" id="KW-0238">DNA-binding</keyword>
<dbReference type="InterPro" id="IPR008906">
    <property type="entry name" value="HATC_C_dom"/>
</dbReference>
<dbReference type="PaxDb" id="3847-GLYMA18G18971.1"/>
<dbReference type="GO" id="GO:0046983">
    <property type="term" value="F:protein dimerization activity"/>
    <property type="evidence" value="ECO:0007669"/>
    <property type="project" value="InterPro"/>
</dbReference>
<keyword evidence="2" id="KW-0479">Metal-binding</keyword>
<name>A0A0R0F9Y4_SOYBN</name>
<feature type="compositionally biased region" description="Low complexity" evidence="7">
    <location>
        <begin position="644"/>
        <end position="655"/>
    </location>
</feature>
<dbReference type="Proteomes" id="UP000008827">
    <property type="component" value="Chromosome 18"/>
</dbReference>
<dbReference type="GO" id="GO:0008270">
    <property type="term" value="F:zinc ion binding"/>
    <property type="evidence" value="ECO:0007669"/>
    <property type="project" value="UniProtKB-KW"/>
</dbReference>
<evidence type="ECO:0000313" key="11">
    <source>
        <dbReference type="EMBL" id="KRG99336.1"/>
    </source>
</evidence>
<evidence type="ECO:0000313" key="12">
    <source>
        <dbReference type="EnsemblPlants" id="KRG99336"/>
    </source>
</evidence>
<evidence type="ECO:0008006" key="14">
    <source>
        <dbReference type="Google" id="ProtNLM"/>
    </source>
</evidence>
<dbReference type="AlphaFoldDB" id="A0A0R0F9Y4"/>
<dbReference type="Gramene" id="KRG99336">
    <property type="protein sequence ID" value="KRG99336"/>
    <property type="gene ID" value="GLYMA_18G137900"/>
</dbReference>
<organism evidence="11">
    <name type="scientific">Glycine max</name>
    <name type="common">Soybean</name>
    <name type="synonym">Glycine hispida</name>
    <dbReference type="NCBI Taxonomy" id="3847"/>
    <lineage>
        <taxon>Eukaryota</taxon>
        <taxon>Viridiplantae</taxon>
        <taxon>Streptophyta</taxon>
        <taxon>Embryophyta</taxon>
        <taxon>Tracheophyta</taxon>
        <taxon>Spermatophyta</taxon>
        <taxon>Magnoliopsida</taxon>
        <taxon>eudicotyledons</taxon>
        <taxon>Gunneridae</taxon>
        <taxon>Pentapetalae</taxon>
        <taxon>rosids</taxon>
        <taxon>fabids</taxon>
        <taxon>Fabales</taxon>
        <taxon>Fabaceae</taxon>
        <taxon>Papilionoideae</taxon>
        <taxon>50 kb inversion clade</taxon>
        <taxon>NPAAA clade</taxon>
        <taxon>indigoferoid/millettioid clade</taxon>
        <taxon>Phaseoleae</taxon>
        <taxon>Glycine</taxon>
        <taxon>Glycine subgen. Soja</taxon>
    </lineage>
</organism>
<gene>
    <name evidence="11" type="ORF">GLYMA_18G137900</name>
</gene>
<feature type="region of interest" description="Disordered" evidence="7">
    <location>
        <begin position="702"/>
        <end position="730"/>
    </location>
</feature>
<dbReference type="Pfam" id="PF02892">
    <property type="entry name" value="zf-BED"/>
    <property type="match status" value="1"/>
</dbReference>
<dbReference type="PANTHER" id="PTHR32166:SF74">
    <property type="entry name" value="OS05G0256350 PROTEIN"/>
    <property type="match status" value="1"/>
</dbReference>
<dbReference type="GO" id="GO:0003677">
    <property type="term" value="F:DNA binding"/>
    <property type="evidence" value="ECO:0007669"/>
    <property type="project" value="UniProtKB-KW"/>
</dbReference>
<feature type="compositionally biased region" description="Acidic residues" evidence="7">
    <location>
        <begin position="718"/>
        <end position="730"/>
    </location>
</feature>
<feature type="region of interest" description="Disordered" evidence="7">
    <location>
        <begin position="633"/>
        <end position="681"/>
    </location>
</feature>
<dbReference type="STRING" id="3847.A0A0R0F9Y4"/>
<feature type="domain" description="BED-type" evidence="8">
    <location>
        <begin position="21"/>
        <end position="56"/>
    </location>
</feature>
<evidence type="ECO:0000313" key="13">
    <source>
        <dbReference type="Proteomes" id="UP000008827"/>
    </source>
</evidence>
<reference evidence="11" key="3">
    <citation type="submission" date="2018-07" db="EMBL/GenBank/DDBJ databases">
        <title>WGS assembly of Glycine max.</title>
        <authorList>
            <person name="Schmutz J."/>
            <person name="Cannon S."/>
            <person name="Schlueter J."/>
            <person name="Ma J."/>
            <person name="Mitros T."/>
            <person name="Nelson W."/>
            <person name="Hyten D."/>
            <person name="Song Q."/>
            <person name="Thelen J."/>
            <person name="Cheng J."/>
            <person name="Xu D."/>
            <person name="Hellsten U."/>
            <person name="May G."/>
            <person name="Yu Y."/>
            <person name="Sakurai T."/>
            <person name="Umezawa T."/>
            <person name="Bhattacharyya M."/>
            <person name="Sandhu D."/>
            <person name="Valliyodan B."/>
            <person name="Lindquist E."/>
            <person name="Peto M."/>
            <person name="Grant D."/>
            <person name="Shu S."/>
            <person name="Goodstein D."/>
            <person name="Barry K."/>
            <person name="Futrell-Griggs M."/>
            <person name="Abernathy B."/>
            <person name="Du J."/>
            <person name="Tian Z."/>
            <person name="Zhu L."/>
            <person name="Gill N."/>
            <person name="Joshi T."/>
            <person name="Libault M."/>
            <person name="Sethuraman A."/>
            <person name="Zhang X."/>
            <person name="Shinozaki K."/>
            <person name="Nguyen H."/>
            <person name="Wing R."/>
            <person name="Cregan P."/>
            <person name="Specht J."/>
            <person name="Grimwood J."/>
            <person name="Rokhsar D."/>
            <person name="Stacey G."/>
            <person name="Shoemaker R."/>
            <person name="Jackson S."/>
        </authorList>
    </citation>
    <scope>NUCLEOTIDE SEQUENCE</scope>
    <source>
        <tissue evidence="11">Callus</tissue>
    </source>
</reference>
<dbReference type="InterPro" id="IPR012337">
    <property type="entry name" value="RNaseH-like_sf"/>
</dbReference>
<keyword evidence="3" id="KW-0863">Zinc-finger</keyword>
<accession>A0A0R0F9Y4</accession>
<dbReference type="InParanoid" id="A0A0R0F9Y4"/>
<dbReference type="GO" id="GO:0005634">
    <property type="term" value="C:nucleus"/>
    <property type="evidence" value="ECO:0007669"/>
    <property type="project" value="UniProtKB-SubCell"/>
</dbReference>
<sequence>MVEPSSNAATVTRKNKTNSSWKYCHPLVEGDTNTIVCNYCGKITKGGITRAKEHLIGKSGNVASYKKTPPNIVEELKEYMANKKSRTTYNSFGSGNVTNIRDYEFGEPIGCDGSDEEFADSCNATALAAKTKCGTKKGPMDKFWVSFNLIKLKSFENMVATIGQYGPHLPFPSYHDIRVPLLKKEVEYTENLMKGHGEQWVKYGSGTMFLKSVDGSDFVKTAEKFFELLDVIVEEVGEENVVQVVTDNGSNYVLAGKLLEDKRKHIYWTPCAAHCIDLMLEDIGKLPLIRKTIRRAINLVGFIYAHSSTLSLLRNCTNKRELVRRAITRFATSYLTLERLHKEKANIRKMFISNEWILNKLSKEPMGKEATKVELMSSFWNSVVYTLKVMAPLVKVLRLVDGERKPAMGYIYEAMDKAKETIIKSFNNNENKYKDVFAIIDKRWNCQLHRPLHAAAHFLNPEFFYDNTDLEFDFEVTNGLFDCIKKLVPQFDVQQKILTELHLYKIGPKHFGSYFAMAQRKTHSPIMLLVDIATYWWQMFGSQTPNLQKLAIKILSLTCGASGCERNWSVFEQMKLIQFLFNDNDVCNEWLVGEMDEDDDNDTKNDLVFEDDDALNWATVYEASGVGECKMYTRRNKRERKQPTSAAISPTAAAHTSKKQAMVVGSSSRKQKAVQENDEDLEFEEDIKLEFEEEEIMVNFEAFDGEKGKGDTPLPYDNNEDDYVGIGEDD</sequence>
<feature type="domain" description="DUF659" evidence="9">
    <location>
        <begin position="205"/>
        <end position="296"/>
    </location>
</feature>
<dbReference type="PANTHER" id="PTHR32166">
    <property type="entry name" value="OSJNBA0013A04.12 PROTEIN"/>
    <property type="match status" value="1"/>
</dbReference>
<comment type="subcellular location">
    <subcellularLocation>
        <location evidence="1">Nucleus</location>
    </subcellularLocation>
</comment>
<keyword evidence="4" id="KW-0862">Zinc</keyword>
<proteinExistence type="predicted"/>
<dbReference type="Pfam" id="PF05699">
    <property type="entry name" value="Dimer_Tnp_hAT"/>
    <property type="match status" value="1"/>
</dbReference>
<dbReference type="EnsemblPlants" id="KRG99336">
    <property type="protein sequence ID" value="KRG99336"/>
    <property type="gene ID" value="GLYMA_18G137900"/>
</dbReference>
<reference evidence="11 12" key="1">
    <citation type="journal article" date="2010" name="Nature">
        <title>Genome sequence of the palaeopolyploid soybean.</title>
        <authorList>
            <person name="Schmutz J."/>
            <person name="Cannon S.B."/>
            <person name="Schlueter J."/>
            <person name="Ma J."/>
            <person name="Mitros T."/>
            <person name="Nelson W."/>
            <person name="Hyten D.L."/>
            <person name="Song Q."/>
            <person name="Thelen J.J."/>
            <person name="Cheng J."/>
            <person name="Xu D."/>
            <person name="Hellsten U."/>
            <person name="May G.D."/>
            <person name="Yu Y."/>
            <person name="Sakurai T."/>
            <person name="Umezawa T."/>
            <person name="Bhattacharyya M.K."/>
            <person name="Sandhu D."/>
            <person name="Valliyodan B."/>
            <person name="Lindquist E."/>
            <person name="Peto M."/>
            <person name="Grant D."/>
            <person name="Shu S."/>
            <person name="Goodstein D."/>
            <person name="Barry K."/>
            <person name="Futrell-Griggs M."/>
            <person name="Abernathy B."/>
            <person name="Du J."/>
            <person name="Tian Z."/>
            <person name="Zhu L."/>
            <person name="Gill N."/>
            <person name="Joshi T."/>
            <person name="Libault M."/>
            <person name="Sethuraman A."/>
            <person name="Zhang X.-C."/>
            <person name="Shinozaki K."/>
            <person name="Nguyen H.T."/>
            <person name="Wing R.A."/>
            <person name="Cregan P."/>
            <person name="Specht J."/>
            <person name="Grimwood J."/>
            <person name="Rokhsar D."/>
            <person name="Stacey G."/>
            <person name="Shoemaker R.C."/>
            <person name="Jackson S.A."/>
        </authorList>
    </citation>
    <scope>NUCLEOTIDE SEQUENCE</scope>
    <source>
        <strain evidence="12">cv. Williams 82</strain>
        <tissue evidence="11">Callus</tissue>
    </source>
</reference>
<feature type="domain" description="HAT C-terminal dimerisation" evidence="10">
    <location>
        <begin position="536"/>
        <end position="572"/>
    </location>
</feature>
<evidence type="ECO:0000256" key="2">
    <source>
        <dbReference type="ARBA" id="ARBA00022723"/>
    </source>
</evidence>
<evidence type="ECO:0000256" key="6">
    <source>
        <dbReference type="ARBA" id="ARBA00023242"/>
    </source>
</evidence>
<dbReference type="EMBL" id="CM000851">
    <property type="protein sequence ID" value="KRG99336.1"/>
    <property type="molecule type" value="Genomic_DNA"/>
</dbReference>
<dbReference type="OMA" id="DIATYWW"/>
<keyword evidence="13" id="KW-1185">Reference proteome</keyword>
<evidence type="ECO:0000259" key="10">
    <source>
        <dbReference type="Pfam" id="PF05699"/>
    </source>
</evidence>
<evidence type="ECO:0000256" key="3">
    <source>
        <dbReference type="ARBA" id="ARBA00022771"/>
    </source>
</evidence>
<reference evidence="12" key="2">
    <citation type="submission" date="2018-02" db="UniProtKB">
        <authorList>
            <consortium name="EnsemblPlants"/>
        </authorList>
    </citation>
    <scope>IDENTIFICATION</scope>
    <source>
        <strain evidence="12">Williams 82</strain>
    </source>
</reference>
<evidence type="ECO:0000256" key="4">
    <source>
        <dbReference type="ARBA" id="ARBA00022833"/>
    </source>
</evidence>
<dbReference type="Pfam" id="PF04937">
    <property type="entry name" value="DUF659"/>
    <property type="match status" value="1"/>
</dbReference>
<evidence type="ECO:0000259" key="8">
    <source>
        <dbReference type="Pfam" id="PF02892"/>
    </source>
</evidence>
<dbReference type="SUPFAM" id="SSF53098">
    <property type="entry name" value="Ribonuclease H-like"/>
    <property type="match status" value="1"/>
</dbReference>